<evidence type="ECO:0000313" key="5">
    <source>
        <dbReference type="Proteomes" id="UP001408789"/>
    </source>
</evidence>
<protein>
    <recommendedName>
        <fullName evidence="6">GAG-pre-integrase domain-containing protein</fullName>
    </recommendedName>
</protein>
<gene>
    <name evidence="4" type="ORF">SSX86_014172</name>
</gene>
<feature type="domain" description="Retrovirus-related Pol polyprotein from transposon TNT 1-94-like beta-barrel" evidence="3">
    <location>
        <begin position="367"/>
        <end position="443"/>
    </location>
</feature>
<proteinExistence type="predicted"/>
<feature type="region of interest" description="Disordered" evidence="1">
    <location>
        <begin position="214"/>
        <end position="297"/>
    </location>
</feature>
<feature type="compositionally biased region" description="Low complexity" evidence="1">
    <location>
        <begin position="233"/>
        <end position="243"/>
    </location>
</feature>
<dbReference type="GO" id="GO:0003676">
    <property type="term" value="F:nucleic acid binding"/>
    <property type="evidence" value="ECO:0007669"/>
    <property type="project" value="InterPro"/>
</dbReference>
<dbReference type="Gene3D" id="3.30.420.10">
    <property type="entry name" value="Ribonuclease H-like superfamily/Ribonuclease H"/>
    <property type="match status" value="1"/>
</dbReference>
<evidence type="ECO:0000256" key="1">
    <source>
        <dbReference type="SAM" id="MobiDB-lite"/>
    </source>
</evidence>
<dbReference type="InterPro" id="IPR036397">
    <property type="entry name" value="RNaseH_sf"/>
</dbReference>
<accession>A0AAP0D8Z0</accession>
<comment type="caution">
    <text evidence="4">The sequence shown here is derived from an EMBL/GenBank/DDBJ whole genome shotgun (WGS) entry which is preliminary data.</text>
</comment>
<dbReference type="Pfam" id="PF22936">
    <property type="entry name" value="Pol_BBD"/>
    <property type="match status" value="1"/>
</dbReference>
<sequence>MTTVHPALTVTNIKNFIPVPLETKSSKFLTWKQLFKIHCKAFDCYEHLEHETPPTPQATEKDKAPPPIDLNLWTRVDALVLQWIYSTISLDLVQQIMKEDTTACKAWKMLQQMFNDNEASRALTLENQFISTKLDSFADVSSYCQELKELADQLANVNNPVSNQRMVLQLVAGLNESYDGVAMLIQQSNPLPDFSVARSKLLLEESRKARQVASSAALHATVPSQDSTPPPAAAFAPAQQPHGSGYGRGRSDSGQRTSRGRRNQGRNNYQGRGRGFVTGPQRGFAPSPWQPQHPPSWQWASPAPCPYPTAPIYRPVMARPGAAPSNSPGILGPGPQAYVATDSYYVPTNIDQAYVGANNNFTPDPTWYLDTGATNHMSHSAGKLSSYVLNSRLNSIVVGNGSQIPIHGTGHTTINTSFPLHLKDILVSPSLIKNLCSVRRLTTDNNISIEFDRFGFLVKDYRTQRPILRSNSSGPLYPFPSQLQLATPPSTFAAVSHDLWHSRLGHPGSSIIRILNSRNNICVNNISDSSFCQSCVMGKQIKLPFYDSISHTSSPFDIVHSDLWTSPILSSGGHKYYVLFLDNFTNYLWTYPLAKKSSVFTVFLNFHNIIKTQFS</sequence>
<dbReference type="SUPFAM" id="SSF53098">
    <property type="entry name" value="Ribonuclease H-like"/>
    <property type="match status" value="1"/>
</dbReference>
<evidence type="ECO:0008006" key="6">
    <source>
        <dbReference type="Google" id="ProtNLM"/>
    </source>
</evidence>
<dbReference type="InterPro" id="IPR054722">
    <property type="entry name" value="PolX-like_BBD"/>
</dbReference>
<dbReference type="InterPro" id="IPR025724">
    <property type="entry name" value="GAG-pre-integrase_dom"/>
</dbReference>
<dbReference type="AlphaFoldDB" id="A0AAP0D8Z0"/>
<name>A0AAP0D8Z0_9ASTR</name>
<keyword evidence="5" id="KW-1185">Reference proteome</keyword>
<evidence type="ECO:0000259" key="3">
    <source>
        <dbReference type="Pfam" id="PF22936"/>
    </source>
</evidence>
<dbReference type="Pfam" id="PF14223">
    <property type="entry name" value="Retrotran_gag_2"/>
    <property type="match status" value="1"/>
</dbReference>
<dbReference type="Pfam" id="PF13976">
    <property type="entry name" value="gag_pre-integrs"/>
    <property type="match status" value="1"/>
</dbReference>
<dbReference type="PANTHER" id="PTHR47481:SF38">
    <property type="entry name" value="POU DOMAIN, CLASS 4, TRANSCRIPTION FACTOR 1-LIKE"/>
    <property type="match status" value="1"/>
</dbReference>
<dbReference type="InterPro" id="IPR012337">
    <property type="entry name" value="RNaseH-like_sf"/>
</dbReference>
<evidence type="ECO:0000259" key="2">
    <source>
        <dbReference type="Pfam" id="PF13976"/>
    </source>
</evidence>
<dbReference type="Proteomes" id="UP001408789">
    <property type="component" value="Unassembled WGS sequence"/>
</dbReference>
<dbReference type="PANTHER" id="PTHR47481">
    <property type="match status" value="1"/>
</dbReference>
<reference evidence="4 5" key="1">
    <citation type="submission" date="2024-04" db="EMBL/GenBank/DDBJ databases">
        <title>The reference genome of an endangered Asteraceae, Deinandra increscens subsp. villosa, native to the Central Coast of California.</title>
        <authorList>
            <person name="Guilliams M."/>
            <person name="Hasenstab-Lehman K."/>
            <person name="Meyer R."/>
            <person name="Mcevoy S."/>
        </authorList>
    </citation>
    <scope>NUCLEOTIDE SEQUENCE [LARGE SCALE GENOMIC DNA]</scope>
    <source>
        <tissue evidence="4">Leaf</tissue>
    </source>
</reference>
<feature type="domain" description="GAG-pre-integrase" evidence="2">
    <location>
        <begin position="495"/>
        <end position="540"/>
    </location>
</feature>
<evidence type="ECO:0000313" key="4">
    <source>
        <dbReference type="EMBL" id="KAK9066849.1"/>
    </source>
</evidence>
<dbReference type="EMBL" id="JBCNJP010000015">
    <property type="protein sequence ID" value="KAK9066849.1"/>
    <property type="molecule type" value="Genomic_DNA"/>
</dbReference>
<organism evidence="4 5">
    <name type="scientific">Deinandra increscens subsp. villosa</name>
    <dbReference type="NCBI Taxonomy" id="3103831"/>
    <lineage>
        <taxon>Eukaryota</taxon>
        <taxon>Viridiplantae</taxon>
        <taxon>Streptophyta</taxon>
        <taxon>Embryophyta</taxon>
        <taxon>Tracheophyta</taxon>
        <taxon>Spermatophyta</taxon>
        <taxon>Magnoliopsida</taxon>
        <taxon>eudicotyledons</taxon>
        <taxon>Gunneridae</taxon>
        <taxon>Pentapetalae</taxon>
        <taxon>asterids</taxon>
        <taxon>campanulids</taxon>
        <taxon>Asterales</taxon>
        <taxon>Asteraceae</taxon>
        <taxon>Asteroideae</taxon>
        <taxon>Heliantheae alliance</taxon>
        <taxon>Madieae</taxon>
        <taxon>Madiinae</taxon>
        <taxon>Deinandra</taxon>
    </lineage>
</organism>